<protein>
    <submittedName>
        <fullName evidence="1">Uncharacterized protein</fullName>
    </submittedName>
</protein>
<dbReference type="Proteomes" id="UP000078542">
    <property type="component" value="Unassembled WGS sequence"/>
</dbReference>
<gene>
    <name evidence="1" type="ORF">ALC62_10344</name>
</gene>
<organism evidence="1 2">
    <name type="scientific">Cyphomyrmex costatus</name>
    <dbReference type="NCBI Taxonomy" id="456900"/>
    <lineage>
        <taxon>Eukaryota</taxon>
        <taxon>Metazoa</taxon>
        <taxon>Ecdysozoa</taxon>
        <taxon>Arthropoda</taxon>
        <taxon>Hexapoda</taxon>
        <taxon>Insecta</taxon>
        <taxon>Pterygota</taxon>
        <taxon>Neoptera</taxon>
        <taxon>Endopterygota</taxon>
        <taxon>Hymenoptera</taxon>
        <taxon>Apocrita</taxon>
        <taxon>Aculeata</taxon>
        <taxon>Formicoidea</taxon>
        <taxon>Formicidae</taxon>
        <taxon>Myrmicinae</taxon>
        <taxon>Cyphomyrmex</taxon>
    </lineage>
</organism>
<evidence type="ECO:0000313" key="1">
    <source>
        <dbReference type="EMBL" id="KYM98928.1"/>
    </source>
</evidence>
<reference evidence="1 2" key="1">
    <citation type="submission" date="2016-03" db="EMBL/GenBank/DDBJ databases">
        <title>Cyphomyrmex costatus WGS genome.</title>
        <authorList>
            <person name="Nygaard S."/>
            <person name="Hu H."/>
            <person name="Boomsma J."/>
            <person name="Zhang G."/>
        </authorList>
    </citation>
    <scope>NUCLEOTIDE SEQUENCE [LARGE SCALE GENOMIC DNA]</scope>
    <source>
        <strain evidence="1">MS0001</strain>
        <tissue evidence="1">Whole body</tissue>
    </source>
</reference>
<evidence type="ECO:0000313" key="2">
    <source>
        <dbReference type="Proteomes" id="UP000078542"/>
    </source>
</evidence>
<name>A0A151IE00_9HYME</name>
<feature type="non-terminal residue" evidence="1">
    <location>
        <position position="1"/>
    </location>
</feature>
<dbReference type="AlphaFoldDB" id="A0A151IE00"/>
<proteinExistence type="predicted"/>
<sequence length="146" mass="16265">KERERERQPLALGSTSKGVTPWLVMVHDYARCRSSHSGQRMRIRNRRDLALYGTMRCSAVQCGALIGWMNVGREDERGVRTSNSKSKPESYILHPISVHRTHIDSNADTAVVDAVSELNKVLPSPNELTLGENQSSIWLPSLVANG</sequence>
<keyword evidence="2" id="KW-1185">Reference proteome</keyword>
<dbReference type="EMBL" id="KQ977900">
    <property type="protein sequence ID" value="KYM98928.1"/>
    <property type="molecule type" value="Genomic_DNA"/>
</dbReference>
<accession>A0A151IE00</accession>